<sequence length="356" mass="41624">MSKILNKGLLYKEWINVRWVTLLTIITLLFFKVYGIMTALNQEKIHETRQGWVLPNRWFNNGIYRGDDHYSIYLFIMVIVVIILAITLFIGEKTSENQGFIASMPFTRKEIIINKWLIGVLSLLISFLITYIFLSLFYFKNISSINTILNPYSDIVKWFFMDTVQYICIFTFMMLMQSVMGNSIVSGMIGGLILVIPTVILRLVQELVIRYYQYNGYITIIIEKISYWINIYSYNVAKQKSFYPNPAENINQDYYKNFYYSNYISKLLVLFLLTCLFLFLANLAYKKRNIEYNLRLIAFKNLEPVFVGGVAICSGLLAGAIFGNDRLRDFGIYFVIFTIIGYFISKLLLKVLSSRK</sequence>
<dbReference type="InterPro" id="IPR053046">
    <property type="entry name" value="ABC-5_transporter"/>
</dbReference>
<feature type="transmembrane region" description="Helical" evidence="1">
    <location>
        <begin position="20"/>
        <end position="40"/>
    </location>
</feature>
<reference evidence="2" key="1">
    <citation type="journal article" date="2019" name="Lett. Appl. Microbiol.">
        <title>A case of 'blown pack' spoilage of vacuum-packaged pork likely associated with Clostridium estertheticum in Canada.</title>
        <authorList>
            <person name="Zhang P."/>
            <person name="Ward P."/>
            <person name="McMullen L.M."/>
            <person name="Yang X."/>
        </authorList>
    </citation>
    <scope>NUCLEOTIDE SEQUENCE [LARGE SCALE GENOMIC DNA]</scope>
    <source>
        <strain evidence="2">MA19</strain>
    </source>
</reference>
<accession>A0A5N7IY02</accession>
<dbReference type="PANTHER" id="PTHR39177">
    <property type="entry name" value="ABC TRANSPORTER PERMEASE YTRC-RELATED"/>
    <property type="match status" value="1"/>
</dbReference>
<evidence type="ECO:0000256" key="1">
    <source>
        <dbReference type="SAM" id="Phobius"/>
    </source>
</evidence>
<organism evidence="2 3">
    <name type="scientific">Clostridium estertheticum</name>
    <dbReference type="NCBI Taxonomy" id="238834"/>
    <lineage>
        <taxon>Bacteria</taxon>
        <taxon>Bacillati</taxon>
        <taxon>Bacillota</taxon>
        <taxon>Clostridia</taxon>
        <taxon>Eubacteriales</taxon>
        <taxon>Clostridiaceae</taxon>
        <taxon>Clostridium</taxon>
    </lineage>
</organism>
<keyword evidence="1" id="KW-1133">Transmembrane helix</keyword>
<comment type="caution">
    <text evidence="2">The sequence shown here is derived from an EMBL/GenBank/DDBJ whole genome shotgun (WGS) entry which is preliminary data.</text>
</comment>
<feature type="transmembrane region" description="Helical" evidence="1">
    <location>
        <begin position="112"/>
        <end position="138"/>
    </location>
</feature>
<evidence type="ECO:0000313" key="2">
    <source>
        <dbReference type="EMBL" id="MPQ61375.1"/>
    </source>
</evidence>
<keyword evidence="1" id="KW-0812">Transmembrane</keyword>
<dbReference type="Pfam" id="PF12679">
    <property type="entry name" value="ABC2_membrane_2"/>
    <property type="match status" value="1"/>
</dbReference>
<feature type="transmembrane region" description="Helical" evidence="1">
    <location>
        <begin position="330"/>
        <end position="349"/>
    </location>
</feature>
<evidence type="ECO:0008006" key="4">
    <source>
        <dbReference type="Google" id="ProtNLM"/>
    </source>
</evidence>
<feature type="transmembrane region" description="Helical" evidence="1">
    <location>
        <begin position="70"/>
        <end position="91"/>
    </location>
</feature>
<dbReference type="PANTHER" id="PTHR39177:SF1">
    <property type="entry name" value="ABC TRANSPORTER PERMEASE YTRC-RELATED"/>
    <property type="match status" value="1"/>
</dbReference>
<dbReference type="Proteomes" id="UP000342249">
    <property type="component" value="Unassembled WGS sequence"/>
</dbReference>
<dbReference type="EMBL" id="SPSF01000015">
    <property type="protein sequence ID" value="MPQ61375.1"/>
    <property type="molecule type" value="Genomic_DNA"/>
</dbReference>
<feature type="transmembrane region" description="Helical" evidence="1">
    <location>
        <begin position="158"/>
        <end position="176"/>
    </location>
</feature>
<feature type="transmembrane region" description="Helical" evidence="1">
    <location>
        <begin position="305"/>
        <end position="324"/>
    </location>
</feature>
<protein>
    <recommendedName>
        <fullName evidence="4">ABC transporter permease</fullName>
    </recommendedName>
</protein>
<proteinExistence type="predicted"/>
<feature type="transmembrane region" description="Helical" evidence="1">
    <location>
        <begin position="183"/>
        <end position="204"/>
    </location>
</feature>
<feature type="transmembrane region" description="Helical" evidence="1">
    <location>
        <begin position="263"/>
        <end position="285"/>
    </location>
</feature>
<gene>
    <name evidence="2" type="ORF">E4V82_04535</name>
</gene>
<dbReference type="GO" id="GO:0005886">
    <property type="term" value="C:plasma membrane"/>
    <property type="evidence" value="ECO:0007669"/>
    <property type="project" value="UniProtKB-SubCell"/>
</dbReference>
<dbReference type="RefSeq" id="WP_152750780.1">
    <property type="nucleotide sequence ID" value="NZ_SPSE01000016.1"/>
</dbReference>
<keyword evidence="1" id="KW-0472">Membrane</keyword>
<dbReference type="AlphaFoldDB" id="A0A5N7IY02"/>
<evidence type="ECO:0000313" key="3">
    <source>
        <dbReference type="Proteomes" id="UP000342249"/>
    </source>
</evidence>
<name>A0A5N7IY02_9CLOT</name>
<dbReference type="GO" id="GO:0140359">
    <property type="term" value="F:ABC-type transporter activity"/>
    <property type="evidence" value="ECO:0007669"/>
    <property type="project" value="InterPro"/>
</dbReference>